<keyword evidence="2" id="KW-0472">Membrane</keyword>
<organism evidence="3 4">
    <name type="scientific">Cryoendolithus antarcticus</name>
    <dbReference type="NCBI Taxonomy" id="1507870"/>
    <lineage>
        <taxon>Eukaryota</taxon>
        <taxon>Fungi</taxon>
        <taxon>Dikarya</taxon>
        <taxon>Ascomycota</taxon>
        <taxon>Pezizomycotina</taxon>
        <taxon>Dothideomycetes</taxon>
        <taxon>Dothideomycetidae</taxon>
        <taxon>Cladosporiales</taxon>
        <taxon>Cladosporiaceae</taxon>
        <taxon>Cryoendolithus</taxon>
    </lineage>
</organism>
<accession>A0A1V8SFX4</accession>
<protein>
    <recommendedName>
        <fullName evidence="5">Transglycosylase SLT domain-containing protein</fullName>
    </recommendedName>
</protein>
<dbReference type="OrthoDB" id="1193027at2759"/>
<feature type="region of interest" description="Disordered" evidence="1">
    <location>
        <begin position="13"/>
        <end position="70"/>
    </location>
</feature>
<sequence>MASGGRYYSQSYDLVDNPANNTAPSHPAPLPVHSAVNDADYEDYSNYQKQNPDHDDFDLPPRPAAPRRSQGRGWSLRRKIVIWGGVALLVILIIAAIAGGVSASKKGDGDNGPWTYVPFKTDAKVTSQLAFGNGSATNNILDQDGVAGKDEYVMYSGDWKEYPEKEKWITFERLYYGNLANMETACEVNKVGKNNSPAEQNAIWAAVQALAAQSFVDHRFILAVILQESAGCVRVGETVSNGHLTQVTNPGLMQSHNGTGFNSNAPNASIFAMVQDGTQGTQHGDGLVQNLNYYGNLFWAARGYNSGFIPDEKNLSAAGGATECYVNDIANRLTGWANATSLCH</sequence>
<evidence type="ECO:0000256" key="2">
    <source>
        <dbReference type="SAM" id="Phobius"/>
    </source>
</evidence>
<keyword evidence="4" id="KW-1185">Reference proteome</keyword>
<evidence type="ECO:0008006" key="5">
    <source>
        <dbReference type="Google" id="ProtNLM"/>
    </source>
</evidence>
<keyword evidence="2" id="KW-1133">Transmembrane helix</keyword>
<dbReference type="Gene3D" id="1.10.530.10">
    <property type="match status" value="1"/>
</dbReference>
<keyword evidence="2" id="KW-0812">Transmembrane</keyword>
<reference evidence="4" key="1">
    <citation type="submission" date="2017-03" db="EMBL/GenBank/DDBJ databases">
        <title>Genomes of endolithic fungi from Antarctica.</title>
        <authorList>
            <person name="Coleine C."/>
            <person name="Masonjones S."/>
            <person name="Stajich J.E."/>
        </authorList>
    </citation>
    <scope>NUCLEOTIDE SEQUENCE [LARGE SCALE GENOMIC DNA]</scope>
    <source>
        <strain evidence="4">CCFEE 5527</strain>
    </source>
</reference>
<evidence type="ECO:0000313" key="4">
    <source>
        <dbReference type="Proteomes" id="UP000192596"/>
    </source>
</evidence>
<name>A0A1V8SFX4_9PEZI</name>
<dbReference type="Proteomes" id="UP000192596">
    <property type="component" value="Unassembled WGS sequence"/>
</dbReference>
<evidence type="ECO:0000313" key="3">
    <source>
        <dbReference type="EMBL" id="OQN97993.1"/>
    </source>
</evidence>
<dbReference type="EMBL" id="NAJO01000049">
    <property type="protein sequence ID" value="OQN97993.1"/>
    <property type="molecule type" value="Genomic_DNA"/>
</dbReference>
<dbReference type="InParanoid" id="A0A1V8SFX4"/>
<proteinExistence type="predicted"/>
<feature type="compositionally biased region" description="Polar residues" evidence="1">
    <location>
        <begin position="13"/>
        <end position="24"/>
    </location>
</feature>
<feature type="transmembrane region" description="Helical" evidence="2">
    <location>
        <begin position="80"/>
        <end position="101"/>
    </location>
</feature>
<comment type="caution">
    <text evidence="3">The sequence shown here is derived from an EMBL/GenBank/DDBJ whole genome shotgun (WGS) entry which is preliminary data.</text>
</comment>
<evidence type="ECO:0000256" key="1">
    <source>
        <dbReference type="SAM" id="MobiDB-lite"/>
    </source>
</evidence>
<dbReference type="AlphaFoldDB" id="A0A1V8SFX4"/>
<gene>
    <name evidence="3" type="ORF">B0A48_16298</name>
</gene>